<dbReference type="SMART" id="SM00487">
    <property type="entry name" value="DEXDc"/>
    <property type="match status" value="1"/>
</dbReference>
<accession>A0A4S3KS39</accession>
<dbReference type="AlphaFoldDB" id="A0A4S3KS39"/>
<evidence type="ECO:0000256" key="6">
    <source>
        <dbReference type="ARBA" id="ARBA00023125"/>
    </source>
</evidence>
<keyword evidence="7 9" id="KW-0010">Activator</keyword>
<evidence type="ECO:0000256" key="3">
    <source>
        <dbReference type="ARBA" id="ARBA00022806"/>
    </source>
</evidence>
<dbReference type="Pfam" id="PF18339">
    <property type="entry name" value="Tudor_1_RapA"/>
    <property type="match status" value="1"/>
</dbReference>
<dbReference type="GO" id="GO:0004386">
    <property type="term" value="F:helicase activity"/>
    <property type="evidence" value="ECO:0007669"/>
    <property type="project" value="UniProtKB-UniRule"/>
</dbReference>
<dbReference type="Pfam" id="PF00271">
    <property type="entry name" value="Helicase_C"/>
    <property type="match status" value="1"/>
</dbReference>
<dbReference type="NCBIfam" id="NF003426">
    <property type="entry name" value="PRK04914.1"/>
    <property type="match status" value="1"/>
</dbReference>
<dbReference type="InterPro" id="IPR000330">
    <property type="entry name" value="SNF2_N"/>
</dbReference>
<dbReference type="STRING" id="993689.GCA_002077135_01992"/>
<comment type="similarity">
    <text evidence="9">Belongs to the SNF2/RAD54 helicase family. RapA subfamily.</text>
</comment>
<dbReference type="EC" id="3.6.4.-" evidence="9"/>
<feature type="domain" description="Helicase ATP-binding" evidence="10">
    <location>
        <begin position="156"/>
        <end position="328"/>
    </location>
</feature>
<dbReference type="InterPro" id="IPR038718">
    <property type="entry name" value="SNF2-like_sf"/>
</dbReference>
<dbReference type="InterPro" id="IPR023949">
    <property type="entry name" value="Helicase_RapA"/>
</dbReference>
<evidence type="ECO:0000256" key="7">
    <source>
        <dbReference type="ARBA" id="ARBA00023159"/>
    </source>
</evidence>
<comment type="function">
    <text evidence="9">Transcription regulator that activates transcription by stimulating RNA polymerase (RNAP) recycling in case of stress conditions such as supercoiled DNA or high salt concentrations. Probably acts by releasing the RNAP, when it is trapped or immobilized on tightly supercoiled DNA. Does not activate transcription on linear DNA. Probably not involved in DNA repair.</text>
</comment>
<dbReference type="Gene3D" id="3.40.50.300">
    <property type="entry name" value="P-loop containing nucleotide triphosphate hydrolases"/>
    <property type="match status" value="1"/>
</dbReference>
<gene>
    <name evidence="9" type="primary">rapA</name>
    <name evidence="12" type="ORF">B1806_05445</name>
</gene>
<organism evidence="12 13">
    <name type="scientific">Metallibacterium scheffleri</name>
    <dbReference type="NCBI Taxonomy" id="993689"/>
    <lineage>
        <taxon>Bacteria</taxon>
        <taxon>Pseudomonadati</taxon>
        <taxon>Pseudomonadota</taxon>
        <taxon>Gammaproteobacteria</taxon>
        <taxon>Lysobacterales</taxon>
        <taxon>Rhodanobacteraceae</taxon>
        <taxon>Metallibacterium</taxon>
    </lineage>
</organism>
<feature type="binding site" evidence="9">
    <location>
        <begin position="169"/>
        <end position="176"/>
    </location>
    <ligand>
        <name>ATP</name>
        <dbReference type="ChEBI" id="CHEBI:30616"/>
    </ligand>
</feature>
<dbReference type="Pfam" id="PF18337">
    <property type="entry name" value="Tudor_RapA"/>
    <property type="match status" value="1"/>
</dbReference>
<dbReference type="InterPro" id="IPR040766">
    <property type="entry name" value="Tudor_2_RapA"/>
</dbReference>
<dbReference type="InterPro" id="IPR057342">
    <property type="entry name" value="DEXDc_RapA"/>
</dbReference>
<dbReference type="Gene3D" id="2.30.30.140">
    <property type="match status" value="1"/>
</dbReference>
<dbReference type="CDD" id="cd18793">
    <property type="entry name" value="SF2_C_SNF"/>
    <property type="match status" value="1"/>
</dbReference>
<dbReference type="SMART" id="SM00490">
    <property type="entry name" value="HELICc"/>
    <property type="match status" value="1"/>
</dbReference>
<evidence type="ECO:0000256" key="9">
    <source>
        <dbReference type="HAMAP-Rule" id="MF_01821"/>
    </source>
</evidence>
<dbReference type="PROSITE" id="PS51194">
    <property type="entry name" value="HELICASE_CTER"/>
    <property type="match status" value="1"/>
</dbReference>
<keyword evidence="6 9" id="KW-0238">DNA-binding</keyword>
<reference evidence="12 13" key="1">
    <citation type="submission" date="2017-02" db="EMBL/GenBank/DDBJ databases">
        <title>Whole genome sequencing of Metallibacterium scheffleri DSM 24874 (T).</title>
        <authorList>
            <person name="Kumar S."/>
            <person name="Patil P."/>
            <person name="Patil P.B."/>
        </authorList>
    </citation>
    <scope>NUCLEOTIDE SEQUENCE [LARGE SCALE GENOMIC DNA]</scope>
    <source>
        <strain evidence="12 13">DSM 24874</strain>
    </source>
</reference>
<keyword evidence="8 9" id="KW-0804">Transcription</keyword>
<dbReference type="InterPro" id="IPR014001">
    <property type="entry name" value="Helicase_ATP-bd"/>
</dbReference>
<dbReference type="InterPro" id="IPR040765">
    <property type="entry name" value="Tudor_1_RapA"/>
</dbReference>
<dbReference type="GO" id="GO:0016817">
    <property type="term" value="F:hydrolase activity, acting on acid anhydrides"/>
    <property type="evidence" value="ECO:0007669"/>
    <property type="project" value="InterPro"/>
</dbReference>
<keyword evidence="2 9" id="KW-0378">Hydrolase</keyword>
<dbReference type="InterPro" id="IPR022737">
    <property type="entry name" value="RapA_C"/>
</dbReference>
<keyword evidence="1 9" id="KW-0547">Nucleotide-binding</keyword>
<evidence type="ECO:0000313" key="13">
    <source>
        <dbReference type="Proteomes" id="UP000307749"/>
    </source>
</evidence>
<dbReference type="OrthoDB" id="9814088at2"/>
<evidence type="ECO:0000256" key="4">
    <source>
        <dbReference type="ARBA" id="ARBA00022840"/>
    </source>
</evidence>
<dbReference type="Proteomes" id="UP000307749">
    <property type="component" value="Unassembled WGS sequence"/>
</dbReference>
<dbReference type="Gene3D" id="6.10.140.1500">
    <property type="match status" value="1"/>
</dbReference>
<evidence type="ECO:0000259" key="11">
    <source>
        <dbReference type="PROSITE" id="PS51194"/>
    </source>
</evidence>
<sequence>MELTPGQRWISSAEPELGLATVLRIDARSVQMLFARSGVLRQYARESAPFVRAEFRVGQRIAGKGRNLVIERVEMRDGLLVYSGDGMQMHEGELDDEQPVSQADERLMAGRVDAPRAFTLRLEALQRRQHARASACWGLASARIAALPHQLRVAEAADARLAPRLLLADEAGLGKTIEAGMIVARLLASGRAARVLVLLPETLLSQWFVELLRRFNLSFALYDEERCEAIESAGDARNPFADEQCVLAALAWLEAHPRRQEQLLAAGWDLLVVDEAHHLEWTPTRISPRYALVEHLAAATPGLLLLTATPEQLGREGHFARLRLLDPARYASLDAWLAETADYPARSTLALHLENGATLDAAQHARLAAWLADDPDSLAALDAYPEAGAAQRLLDALIDRHGTGRVMFRHRRASIGGFAPRQPRRVLVADGDDDDARQRLLAEFSADTQHAPATLAFDYTRDARLDWLLGLLDDHPGEKFLLLCHSEAKVLALEAALRLRSGIGVARFHESLGLLQRDRAAAWFAAPDGARLLLCSEIGSEGRNFQFAHHLVLWDLPLDPDLLEQRIGRLDRIGQTQTIQIHHHALQGSAQHALARWYDEGCDAFRSSPPDGRALLRRFGTTLRELALAHARGAEDADLELDALIAETRAAHIESCAAIEHGRDRLLELAAQRAAPAQALLHALQAEDSDTAQADFALRLLEHYGVHHDAFEDGSVLLDPEYLTTDALPELKNGPLRATFQRDVALAREELALLRLDHPLLQGALDLLLGSELGNASFLVDDTLPARSAVLQAVFVLECVAARTLDVDRFLPPTPLLISIDSKLSEREVFAPADNALRRASEKPLDVARYRKFLGRLVPPMLERAQQLARAQADALAAAAQARMGARLDAEITRLQALRRVNPSVRADELDGLRAQRDALATALGSSRLRLDATRFVVSLDFLTLK</sequence>
<dbReference type="SUPFAM" id="SSF52540">
    <property type="entry name" value="P-loop containing nucleoside triphosphate hydrolases"/>
    <property type="match status" value="2"/>
</dbReference>
<keyword evidence="4 9" id="KW-0067">ATP-binding</keyword>
<keyword evidence="13" id="KW-1185">Reference proteome</keyword>
<evidence type="ECO:0000256" key="5">
    <source>
        <dbReference type="ARBA" id="ARBA00023015"/>
    </source>
</evidence>
<dbReference type="Pfam" id="PF00176">
    <property type="entry name" value="SNF2-rel_dom"/>
    <property type="match status" value="1"/>
</dbReference>
<dbReference type="Pfam" id="PF12137">
    <property type="entry name" value="RapA_C"/>
    <property type="match status" value="1"/>
</dbReference>
<evidence type="ECO:0000256" key="8">
    <source>
        <dbReference type="ARBA" id="ARBA00023163"/>
    </source>
</evidence>
<dbReference type="PANTHER" id="PTHR45766:SF6">
    <property type="entry name" value="SWI_SNF-RELATED MATRIX-ASSOCIATED ACTIN-DEPENDENT REGULATOR OF CHROMATIN SUBFAMILY A-LIKE PROTEIN 1"/>
    <property type="match status" value="1"/>
</dbReference>
<dbReference type="RefSeq" id="WP_081127272.1">
    <property type="nucleotide sequence ID" value="NZ_LDOS01000002.1"/>
</dbReference>
<evidence type="ECO:0000259" key="10">
    <source>
        <dbReference type="PROSITE" id="PS51192"/>
    </source>
</evidence>
<keyword evidence="3 9" id="KW-0347">Helicase</keyword>
<dbReference type="EMBL" id="MWQO01000017">
    <property type="protein sequence ID" value="THD10984.1"/>
    <property type="molecule type" value="Genomic_DNA"/>
</dbReference>
<dbReference type="InterPro" id="IPR049730">
    <property type="entry name" value="SNF2/RAD54-like_C"/>
</dbReference>
<evidence type="ECO:0000256" key="2">
    <source>
        <dbReference type="ARBA" id="ARBA00022801"/>
    </source>
</evidence>
<evidence type="ECO:0000256" key="1">
    <source>
        <dbReference type="ARBA" id="ARBA00022741"/>
    </source>
</evidence>
<dbReference type="PROSITE" id="PS51192">
    <property type="entry name" value="HELICASE_ATP_BIND_1"/>
    <property type="match status" value="1"/>
</dbReference>
<dbReference type="CDD" id="cd18011">
    <property type="entry name" value="DEXDc_RapA"/>
    <property type="match status" value="1"/>
</dbReference>
<comment type="caution">
    <text evidence="12">The sequence shown here is derived from an EMBL/GenBank/DDBJ whole genome shotgun (WGS) entry which is preliminary data.</text>
</comment>
<dbReference type="InterPro" id="IPR027417">
    <property type="entry name" value="P-loop_NTPase"/>
</dbReference>
<dbReference type="GO" id="GO:0003677">
    <property type="term" value="F:DNA binding"/>
    <property type="evidence" value="ECO:0007669"/>
    <property type="project" value="UniProtKB-KW"/>
</dbReference>
<protein>
    <recommendedName>
        <fullName evidence="9">RNA polymerase-associated protein RapA</fullName>
        <ecNumber evidence="9">3.6.4.-</ecNumber>
    </recommendedName>
    <alternativeName>
        <fullName evidence="9">ATP-dependent helicase HepA</fullName>
    </alternativeName>
</protein>
<feature type="short sequence motif" description="DEAH box" evidence="9">
    <location>
        <begin position="274"/>
        <end position="277"/>
    </location>
</feature>
<dbReference type="Gene3D" id="3.40.50.10810">
    <property type="entry name" value="Tandem AAA-ATPase domain"/>
    <property type="match status" value="1"/>
</dbReference>
<evidence type="ECO:0000313" key="12">
    <source>
        <dbReference type="EMBL" id="THD10984.1"/>
    </source>
</evidence>
<dbReference type="GO" id="GO:0006355">
    <property type="term" value="P:regulation of DNA-templated transcription"/>
    <property type="evidence" value="ECO:0007669"/>
    <property type="project" value="UniProtKB-UniRule"/>
</dbReference>
<keyword evidence="5 9" id="KW-0805">Transcription regulation</keyword>
<dbReference type="Gene3D" id="3.30.360.80">
    <property type="match status" value="1"/>
</dbReference>
<dbReference type="GO" id="GO:0005524">
    <property type="term" value="F:ATP binding"/>
    <property type="evidence" value="ECO:0007669"/>
    <property type="project" value="UniProtKB-UniRule"/>
</dbReference>
<comment type="subunit">
    <text evidence="9">Interacts with the RNAP. Has a higher affinity for the core RNAP than for the holoenzyme. Its ATPase activity is stimulated by binding to RNAP.</text>
</comment>
<dbReference type="InterPro" id="IPR001650">
    <property type="entry name" value="Helicase_C-like"/>
</dbReference>
<feature type="domain" description="Helicase C-terminal" evidence="11">
    <location>
        <begin position="464"/>
        <end position="627"/>
    </location>
</feature>
<proteinExistence type="inferred from homology"/>
<dbReference type="PANTHER" id="PTHR45766">
    <property type="entry name" value="DNA ANNEALING HELICASE AND ENDONUCLEASE ZRANB3 FAMILY MEMBER"/>
    <property type="match status" value="1"/>
</dbReference>
<dbReference type="HAMAP" id="MF_01821">
    <property type="entry name" value="Helicase_RapA"/>
    <property type="match status" value="1"/>
</dbReference>
<name>A0A4S3KS39_9GAMM</name>